<reference evidence="1 2" key="1">
    <citation type="submission" date="2018-09" db="EMBL/GenBank/DDBJ databases">
        <title>Genome sequencing of strain 6GH32-13.</title>
        <authorList>
            <person name="Weon H.-Y."/>
            <person name="Heo J."/>
            <person name="Kwon S.-W."/>
        </authorList>
    </citation>
    <scope>NUCLEOTIDE SEQUENCE [LARGE SCALE GENOMIC DNA]</scope>
    <source>
        <strain evidence="1 2">5GH32-13</strain>
    </source>
</reference>
<dbReference type="KEGG" id="pseg:D3H65_11255"/>
<sequence>MKTRRSLVVILATFSLYACKKENKDGPTLPATGNYLTSNSAIVDTAAITAVTAITVSLSKANITTPPKAGDIIVAAATISNPDGLLRKVVSVTENAGQYVVTTEQAGLNEAFRQLDINTVYESDFASNSSIAKGVSLGFNFSSDGTTIPGIRVSGALKINIPSVKIEYIKKEGSLMPEKVLIQADMNTDGSALEITNKSNNPVKLAEESVLKEIPLPVIRLTIPITTPVGIFPLPVPLHQKVILKWLPITVSSKAAFKISPKINVTFGAQYGQHGWQNISSLSSNISADSLMQNNFNTLLDINASFTVFKPVYEIAPYNSDVLKALVEIPNVLKFDFKPTSIPQYALKFSTTVTGKISSQLWLGEKNEFSISIPLVDKTIKEGSWLRSADTLYISAGDNQLGKANQYLSSLLWVEVKDAEGRPFNGVKVDWAATSGGGSVDSVRTTTKDGGFASNKWKLGSGTPQQVTVSVKRADGSHVKGSPLIFKAGLDSIEIYKAVIAGAKFLKSPADPVGSSTYCHPQADGSGYYTVYNNPSWPDGKKFGMSWDVVYNNGRYYYWESGFWHPGFPSIEIDHPLTYPVSSFSFHNNTIYSKQ</sequence>
<dbReference type="InterPro" id="IPR013783">
    <property type="entry name" value="Ig-like_fold"/>
</dbReference>
<dbReference type="OrthoDB" id="1410632at2"/>
<dbReference type="RefSeq" id="WP_119050408.1">
    <property type="nucleotide sequence ID" value="NZ_CP032157.1"/>
</dbReference>
<dbReference type="Proteomes" id="UP000263900">
    <property type="component" value="Chromosome"/>
</dbReference>
<name>A0A3B7MVT4_9BACT</name>
<accession>A0A3B7MVT4</accession>
<dbReference type="EMBL" id="CP032157">
    <property type="protein sequence ID" value="AXY74521.1"/>
    <property type="molecule type" value="Genomic_DNA"/>
</dbReference>
<dbReference type="InterPro" id="IPR008964">
    <property type="entry name" value="Invasin/intimin_cell_adhesion"/>
</dbReference>
<proteinExistence type="predicted"/>
<evidence type="ECO:0000313" key="1">
    <source>
        <dbReference type="EMBL" id="AXY74521.1"/>
    </source>
</evidence>
<gene>
    <name evidence="1" type="ORF">D3H65_11255</name>
</gene>
<protein>
    <submittedName>
        <fullName evidence="1">Uncharacterized protein</fullName>
    </submittedName>
</protein>
<keyword evidence="2" id="KW-1185">Reference proteome</keyword>
<dbReference type="AlphaFoldDB" id="A0A3B7MVT4"/>
<dbReference type="Gene3D" id="2.60.40.10">
    <property type="entry name" value="Immunoglobulins"/>
    <property type="match status" value="1"/>
</dbReference>
<dbReference type="PROSITE" id="PS51257">
    <property type="entry name" value="PROKAR_LIPOPROTEIN"/>
    <property type="match status" value="1"/>
</dbReference>
<evidence type="ECO:0000313" key="2">
    <source>
        <dbReference type="Proteomes" id="UP000263900"/>
    </source>
</evidence>
<dbReference type="SUPFAM" id="SSF49373">
    <property type="entry name" value="Invasin/intimin cell-adhesion fragments"/>
    <property type="match status" value="1"/>
</dbReference>
<organism evidence="1 2">
    <name type="scientific">Paraflavitalea soli</name>
    <dbReference type="NCBI Taxonomy" id="2315862"/>
    <lineage>
        <taxon>Bacteria</taxon>
        <taxon>Pseudomonadati</taxon>
        <taxon>Bacteroidota</taxon>
        <taxon>Chitinophagia</taxon>
        <taxon>Chitinophagales</taxon>
        <taxon>Chitinophagaceae</taxon>
        <taxon>Paraflavitalea</taxon>
    </lineage>
</organism>